<dbReference type="FunFam" id="3.10.100.10:FF:000011">
    <property type="entry name" value="Aggrecan core protein"/>
    <property type="match status" value="1"/>
</dbReference>
<evidence type="ECO:0000259" key="29">
    <source>
        <dbReference type="PROSITE" id="PS50835"/>
    </source>
</evidence>
<dbReference type="GO" id="GO:0072534">
    <property type="term" value="C:perineuronal net"/>
    <property type="evidence" value="ECO:0007669"/>
    <property type="project" value="TreeGrafter"/>
</dbReference>
<dbReference type="SMART" id="SM00034">
    <property type="entry name" value="CLECT"/>
    <property type="match status" value="1"/>
</dbReference>
<dbReference type="InterPro" id="IPR000152">
    <property type="entry name" value="EGF-type_Asp/Asn_hydroxyl_site"/>
</dbReference>
<evidence type="ECO:0000259" key="31">
    <source>
        <dbReference type="PROSITE" id="PS50963"/>
    </source>
</evidence>
<dbReference type="GO" id="GO:0030246">
    <property type="term" value="F:carbohydrate binding"/>
    <property type="evidence" value="ECO:0007669"/>
    <property type="project" value="UniProtKB-KW"/>
</dbReference>
<evidence type="ECO:0000256" key="11">
    <source>
        <dbReference type="ARBA" id="ARBA00022974"/>
    </source>
</evidence>
<feature type="region of interest" description="Disordered" evidence="25">
    <location>
        <begin position="553"/>
        <end position="592"/>
    </location>
</feature>
<dbReference type="CDD" id="cd00033">
    <property type="entry name" value="CCP"/>
    <property type="match status" value="1"/>
</dbReference>
<dbReference type="CDD" id="cd03588">
    <property type="entry name" value="CLECT_CSPGs"/>
    <property type="match status" value="1"/>
</dbReference>
<evidence type="ECO:0000256" key="1">
    <source>
        <dbReference type="ARBA" id="ARBA00004504"/>
    </source>
</evidence>
<keyword evidence="14" id="KW-0966">Cell projection</keyword>
<keyword evidence="16" id="KW-0393">Immunoglobulin domain</keyword>
<evidence type="ECO:0000256" key="13">
    <source>
        <dbReference type="ARBA" id="ARBA00023180"/>
    </source>
</evidence>
<evidence type="ECO:0000256" key="2">
    <source>
        <dbReference type="ARBA" id="ARBA00004593"/>
    </source>
</evidence>
<dbReference type="InterPro" id="IPR013783">
    <property type="entry name" value="Ig-like_fold"/>
</dbReference>
<dbReference type="InterPro" id="IPR001881">
    <property type="entry name" value="EGF-like_Ca-bd_dom"/>
</dbReference>
<feature type="disulfide bond" evidence="23">
    <location>
        <begin position="1427"/>
        <end position="1454"/>
    </location>
</feature>
<keyword evidence="4" id="KW-0272">Extracellular matrix</keyword>
<feature type="signal peptide" evidence="26">
    <location>
        <begin position="1"/>
        <end position="20"/>
    </location>
</feature>
<evidence type="ECO:0000256" key="7">
    <source>
        <dbReference type="ARBA" id="ARBA00022729"/>
    </source>
</evidence>
<comment type="caution">
    <text evidence="32">The sequence shown here is derived from an EMBL/GenBank/DDBJ whole genome shotgun (WGS) entry which is preliminary data.</text>
</comment>
<keyword evidence="5 22" id="KW-0245">EGF-like domain</keyword>
<keyword evidence="11" id="KW-0654">Proteoglycan</keyword>
<evidence type="ECO:0000256" key="8">
    <source>
        <dbReference type="ARBA" id="ARBA00022734"/>
    </source>
</evidence>
<dbReference type="PROSITE" id="PS00022">
    <property type="entry name" value="EGF_1"/>
    <property type="match status" value="2"/>
</dbReference>
<feature type="domain" description="Ig-like" evidence="29">
    <location>
        <begin position="24"/>
        <end position="166"/>
    </location>
</feature>
<keyword evidence="8" id="KW-0430">Lectin</keyword>
<dbReference type="PROSITE" id="PS01241">
    <property type="entry name" value="LINK_1"/>
    <property type="match status" value="1"/>
</dbReference>
<dbReference type="SUPFAM" id="SSF48726">
    <property type="entry name" value="Immunoglobulin"/>
    <property type="match status" value="1"/>
</dbReference>
<dbReference type="Gene3D" id="2.10.70.10">
    <property type="entry name" value="Complement Module, domain 1"/>
    <property type="match status" value="1"/>
</dbReference>
<dbReference type="GO" id="GO:0016020">
    <property type="term" value="C:membrane"/>
    <property type="evidence" value="ECO:0007669"/>
    <property type="project" value="UniProtKB-ARBA"/>
</dbReference>
<dbReference type="GO" id="GO:0010001">
    <property type="term" value="P:glial cell differentiation"/>
    <property type="evidence" value="ECO:0007669"/>
    <property type="project" value="TreeGrafter"/>
</dbReference>
<dbReference type="Proteomes" id="UP000824540">
    <property type="component" value="Unassembled WGS sequence"/>
</dbReference>
<keyword evidence="33" id="KW-1185">Reference proteome</keyword>
<feature type="domain" description="Sushi" evidence="30">
    <location>
        <begin position="1396"/>
        <end position="1456"/>
    </location>
</feature>
<dbReference type="InterPro" id="IPR035976">
    <property type="entry name" value="Sushi/SCR/CCP_sf"/>
</dbReference>
<dbReference type="InterPro" id="IPR000436">
    <property type="entry name" value="Sushi_SCR_CCP_dom"/>
</dbReference>
<dbReference type="PROSITE" id="PS00010">
    <property type="entry name" value="ASX_HYDROXYL"/>
    <property type="match status" value="1"/>
</dbReference>
<proteinExistence type="predicted"/>
<dbReference type="CDD" id="cd03517">
    <property type="entry name" value="Link_domain_CSPGs_modules_1_3"/>
    <property type="match status" value="1"/>
</dbReference>
<dbReference type="Gene3D" id="3.10.100.10">
    <property type="entry name" value="Mannose-Binding Protein A, subunit A"/>
    <property type="match status" value="3"/>
</dbReference>
<dbReference type="PANTHER" id="PTHR22804:SF6">
    <property type="entry name" value="VERSICAN CORE PROTEIN"/>
    <property type="match status" value="1"/>
</dbReference>
<evidence type="ECO:0000256" key="15">
    <source>
        <dbReference type="ARBA" id="ARBA00023290"/>
    </source>
</evidence>
<dbReference type="SMART" id="SM00179">
    <property type="entry name" value="EGF_CA"/>
    <property type="match status" value="2"/>
</dbReference>
<feature type="disulfide bond" evidence="22">
    <location>
        <begin position="1217"/>
        <end position="1226"/>
    </location>
</feature>
<dbReference type="GO" id="GO:1901222">
    <property type="term" value="P:regulation of non-canonical NF-kappaB signal transduction"/>
    <property type="evidence" value="ECO:0007669"/>
    <property type="project" value="UniProtKB-ARBA"/>
</dbReference>
<evidence type="ECO:0000256" key="9">
    <source>
        <dbReference type="ARBA" id="ARBA00022737"/>
    </source>
</evidence>
<evidence type="ECO:0000313" key="32">
    <source>
        <dbReference type="EMBL" id="KAG9353573.1"/>
    </source>
</evidence>
<evidence type="ECO:0000256" key="16">
    <source>
        <dbReference type="ARBA" id="ARBA00023319"/>
    </source>
</evidence>
<dbReference type="GO" id="GO:0002052">
    <property type="term" value="P:positive regulation of neuroblast proliferation"/>
    <property type="evidence" value="ECO:0007669"/>
    <property type="project" value="TreeGrafter"/>
</dbReference>
<evidence type="ECO:0000256" key="20">
    <source>
        <dbReference type="ARBA" id="ARBA00044263"/>
    </source>
</evidence>
<dbReference type="GO" id="GO:0005509">
    <property type="term" value="F:calcium ion binding"/>
    <property type="evidence" value="ECO:0007669"/>
    <property type="project" value="InterPro"/>
</dbReference>
<dbReference type="InterPro" id="IPR016187">
    <property type="entry name" value="CTDL_fold"/>
</dbReference>
<feature type="region of interest" description="Disordered" evidence="25">
    <location>
        <begin position="378"/>
        <end position="400"/>
    </location>
</feature>
<dbReference type="OrthoDB" id="5860362at2759"/>
<protein>
    <recommendedName>
        <fullName evidence="18">Versican core protein</fullName>
    </recommendedName>
    <alternativeName>
        <fullName evidence="19">Chondroitin sulfate proteoglycan core protein 2</fullName>
    </alternativeName>
    <alternativeName>
        <fullName evidence="20">Large fibroblast proteoglycan</fullName>
    </alternativeName>
    <alternativeName>
        <fullName evidence="21">PG-M</fullName>
    </alternativeName>
</protein>
<dbReference type="PROSITE" id="PS01187">
    <property type="entry name" value="EGF_CA"/>
    <property type="match status" value="1"/>
</dbReference>
<keyword evidence="12 22" id="KW-1015">Disulfide bond</keyword>
<dbReference type="InterPro" id="IPR000538">
    <property type="entry name" value="Link_dom"/>
</dbReference>
<keyword evidence="7 26" id="KW-0732">Signal</keyword>
<feature type="disulfide bond" evidence="22">
    <location>
        <begin position="1255"/>
        <end position="1264"/>
    </location>
</feature>
<dbReference type="SUPFAM" id="SSF56436">
    <property type="entry name" value="C-type lectin-like"/>
    <property type="match status" value="3"/>
</dbReference>
<feature type="compositionally biased region" description="Low complexity" evidence="25">
    <location>
        <begin position="1115"/>
        <end position="1126"/>
    </location>
</feature>
<dbReference type="GO" id="GO:0045202">
    <property type="term" value="C:synapse"/>
    <property type="evidence" value="ECO:0007669"/>
    <property type="project" value="TreeGrafter"/>
</dbReference>
<dbReference type="InterPro" id="IPR018097">
    <property type="entry name" value="EGF_Ca-bd_CS"/>
</dbReference>
<dbReference type="InterPro" id="IPR036179">
    <property type="entry name" value="Ig-like_dom_sf"/>
</dbReference>
<evidence type="ECO:0000256" key="17">
    <source>
        <dbReference type="ARBA" id="ARBA00043896"/>
    </source>
</evidence>
<dbReference type="SUPFAM" id="SSF57196">
    <property type="entry name" value="EGF/Laminin"/>
    <property type="match status" value="1"/>
</dbReference>
<reference evidence="32" key="1">
    <citation type="thesis" date="2021" institute="BYU ScholarsArchive" country="Provo, UT, USA">
        <title>Applications of and Algorithms for Genome Assembly and Genomic Analyses with an Emphasis on Marine Teleosts.</title>
        <authorList>
            <person name="Pickett B.D."/>
        </authorList>
    </citation>
    <scope>NUCLEOTIDE SEQUENCE</scope>
    <source>
        <strain evidence="32">HI-2016</strain>
    </source>
</reference>
<dbReference type="PROSITE" id="PS50026">
    <property type="entry name" value="EGF_3"/>
    <property type="match status" value="2"/>
</dbReference>
<evidence type="ECO:0000256" key="22">
    <source>
        <dbReference type="PROSITE-ProRule" id="PRU00076"/>
    </source>
</evidence>
<feature type="region of interest" description="Disordered" evidence="25">
    <location>
        <begin position="56"/>
        <end position="83"/>
    </location>
</feature>
<evidence type="ECO:0000256" key="6">
    <source>
        <dbReference type="ARBA" id="ARBA00022659"/>
    </source>
</evidence>
<dbReference type="EMBL" id="JAFBMS010000003">
    <property type="protein sequence ID" value="KAG9353573.1"/>
    <property type="molecule type" value="Genomic_DNA"/>
</dbReference>
<dbReference type="GO" id="GO:0005615">
    <property type="term" value="C:extracellular space"/>
    <property type="evidence" value="ECO:0007669"/>
    <property type="project" value="TreeGrafter"/>
</dbReference>
<evidence type="ECO:0000256" key="25">
    <source>
        <dbReference type="SAM" id="MobiDB-lite"/>
    </source>
</evidence>
<dbReference type="SMART" id="SM00445">
    <property type="entry name" value="LINK"/>
    <property type="match status" value="2"/>
</dbReference>
<feature type="region of interest" description="Disordered" evidence="25">
    <location>
        <begin position="433"/>
        <end position="494"/>
    </location>
</feature>
<dbReference type="FunFam" id="2.10.70.10:FF:000003">
    <property type="entry name" value="Versican core protein"/>
    <property type="match status" value="1"/>
</dbReference>
<feature type="domain" description="C-type lectin" evidence="28">
    <location>
        <begin position="1278"/>
        <end position="1392"/>
    </location>
</feature>
<dbReference type="Pfam" id="PF07686">
    <property type="entry name" value="V-set"/>
    <property type="match status" value="1"/>
</dbReference>
<evidence type="ECO:0000256" key="12">
    <source>
        <dbReference type="ARBA" id="ARBA00023157"/>
    </source>
</evidence>
<evidence type="ECO:0000256" key="19">
    <source>
        <dbReference type="ARBA" id="ARBA00044230"/>
    </source>
</evidence>
<feature type="compositionally biased region" description="Low complexity" evidence="25">
    <location>
        <begin position="998"/>
        <end position="1039"/>
    </location>
</feature>
<evidence type="ECO:0000256" key="26">
    <source>
        <dbReference type="SAM" id="SignalP"/>
    </source>
</evidence>
<dbReference type="GO" id="GO:0007155">
    <property type="term" value="P:cell adhesion"/>
    <property type="evidence" value="ECO:0007669"/>
    <property type="project" value="InterPro"/>
</dbReference>
<dbReference type="CDD" id="cd00054">
    <property type="entry name" value="EGF_CA"/>
    <property type="match status" value="2"/>
</dbReference>
<evidence type="ECO:0000256" key="21">
    <source>
        <dbReference type="ARBA" id="ARBA00044266"/>
    </source>
</evidence>
<dbReference type="PROSITE" id="PS50963">
    <property type="entry name" value="LINK_2"/>
    <property type="match status" value="2"/>
</dbReference>
<dbReference type="SMART" id="SM00406">
    <property type="entry name" value="IGv"/>
    <property type="match status" value="1"/>
</dbReference>
<dbReference type="GO" id="GO:0005540">
    <property type="term" value="F:hyaluronic acid binding"/>
    <property type="evidence" value="ECO:0007669"/>
    <property type="project" value="UniProtKB-KW"/>
</dbReference>
<dbReference type="Gene3D" id="2.60.40.10">
    <property type="entry name" value="Immunoglobulins"/>
    <property type="match status" value="1"/>
</dbReference>
<feature type="region of interest" description="Disordered" evidence="25">
    <location>
        <begin position="770"/>
        <end position="1136"/>
    </location>
</feature>
<dbReference type="FunFam" id="3.10.100.10:FF:000003">
    <property type="entry name" value="Versican core protein"/>
    <property type="match status" value="1"/>
</dbReference>
<comment type="caution">
    <text evidence="22">Lacks conserved residue(s) required for the propagation of feature annotation.</text>
</comment>
<dbReference type="GO" id="GO:0001501">
    <property type="term" value="P:skeletal system development"/>
    <property type="evidence" value="ECO:0007669"/>
    <property type="project" value="TreeGrafter"/>
</dbReference>
<dbReference type="Pfam" id="PF00084">
    <property type="entry name" value="Sushi"/>
    <property type="match status" value="1"/>
</dbReference>
<keyword evidence="6 23" id="KW-0768">Sushi</keyword>
<dbReference type="Pfam" id="PF00193">
    <property type="entry name" value="Xlink"/>
    <property type="match status" value="2"/>
</dbReference>
<dbReference type="PROSITE" id="PS50041">
    <property type="entry name" value="C_TYPE_LECTIN_2"/>
    <property type="match status" value="1"/>
</dbReference>
<sequence>MTLFKMKHILWMFYVCCAIAENEPTWRMKVMKSAPVSGSLAGKVVLSCHFSTAPTTTSTLNTTPSQTTTTTTTPAPNPTTPSADHLRIKWTKVEDEGESTVLVAQNGVIKIGPAYKGRVSVPSHPEDIGDASLTMVRLRASDAGLYRCEVMYGIEDTQDTVSMDVSGVVFHYRASTSRYTLSFNKAVEACRKVGASIATADQLRSAFEDGFDQYPITRPRSGCYGDKFGRPGVRTYGLRDPNEKYDVYCYVDRLHGNVYFSPATSKMTLEQARRDCEGRGAVLASPGQLHAAWRRGLDRCDYGWLSDGSARYPVSVPRTQCGGGLLGVRTLYRYSNQTGFPRPNEKFGAFCFEGREPETTTAVETTMGTATTTAPRFRGSKVSMTPRPVGSRSTAEPHSMFSTSMSPYDFNVDDFISKNAGMVESIPHRGDTLPLLPTMRSGPPHLDIATKGDSRPASGAREDLDKSGSGSGSETADKASAGDRRVSSTTTAPAMLLGQKASAVPVIHEPSSLRHDFGKPAIVYKEDGEGSAHRGASRGKPAHNTTEVVIIEESTTMSASQSPREGPDSLRPTPVSYAAGRPLGAQESDAPTKPPFRLIIITVQGKNQSVDPILKALNEDIESPEHPAVHREVLGSGDHDLVPAPSATITPTLSFINGKQELTLNQDHLGIQEARGDQFESVSPSENEVTHFERAGDISKEKGTSFDYSDVEVGAVPKKDGAKEAIPRPAEKEHSLAEVPKRMETTSMAPTTVGQSTPLRDLMGKDITSGTTAEKRKPMEQSPGIPTHKTPVEADIEGSSGQEGSGQESSVVPTKESPMLVATDEAEIADPEKPEGVPVEVVTKAPTKAISDPAAGHVEDTGSRPEDFEGSTSAEDEGSAQEVYPPESKEVDRKTVIPLGVPSTQQAHLPVLVPSPTSKKEEKTTTAPSTPIFTKEKKDEDDSEEDHVINVETVREVEASPTPTTIKTEEAVGAVIAVTMTPRTPSKDVQEPEGSGEGSAHGSSQVASESTTTHSTAAPATAVKSKVASSSKGAKASTDARPDVVVYVSTTDIPKPGVTPSRDSFQQAVSEITSTHLPRTDRVPGQISPVTKKPSSESMASSEEQRSPLSPLPPGLKLDSTSSESFSGEEEEKVKAVTEPTKYEFVDYDGISTPRLVEGAPPPRGPETTMEPETGTDLGYTIEAQTVDMAGVYNCTDDVCLNGGTCYTRGKAFVCACAPGYSGARCETDIDECQSSPCRNGATCIDGLNSFSCVCLPSYSGALCEQDTESCDYGWHKFQGHCYKYFTHRRTWDAAERECRLQGAHLASVLSQEEQLFVNRLGHDYQWIGLNDKMFEHDFRWTDGRPMQYENWRPNQPDSFFSTGEDCVVMIWHEGGQWNDVPCNYHLTFTCKKGTVACGQPPVVQNARIFGSMRPRYEISSLVRYHCKDGFIQRHVPTIRCRSDGRWDEPKISCISPSTYQRTQSQRQYNFYNNTKRRLSEQSRHRHRSSLQQDNAKH</sequence>
<dbReference type="InterPro" id="IPR033987">
    <property type="entry name" value="CSPG_CTLD"/>
</dbReference>
<feature type="compositionally biased region" description="Low complexity" evidence="25">
    <location>
        <begin position="797"/>
        <end position="810"/>
    </location>
</feature>
<dbReference type="InterPro" id="IPR016186">
    <property type="entry name" value="C-type_lectin-like/link_sf"/>
</dbReference>
<feature type="chain" id="PRO_5035767721" description="Versican core protein" evidence="26">
    <location>
        <begin position="21"/>
        <end position="1498"/>
    </location>
</feature>
<evidence type="ECO:0000313" key="33">
    <source>
        <dbReference type="Proteomes" id="UP000824540"/>
    </source>
</evidence>
<dbReference type="SMART" id="SM00181">
    <property type="entry name" value="EGF"/>
    <property type="match status" value="2"/>
</dbReference>
<evidence type="ECO:0000256" key="10">
    <source>
        <dbReference type="ARBA" id="ARBA00022837"/>
    </source>
</evidence>
<dbReference type="PANTHER" id="PTHR22804">
    <property type="entry name" value="AGGRECAN/VERSICAN PROTEOGLYCAN"/>
    <property type="match status" value="1"/>
</dbReference>
<evidence type="ECO:0000256" key="23">
    <source>
        <dbReference type="PROSITE-ProRule" id="PRU00302"/>
    </source>
</evidence>
<feature type="compositionally biased region" description="Polar residues" evidence="25">
    <location>
        <begin position="1061"/>
        <end position="1077"/>
    </location>
</feature>
<keyword evidence="9" id="KW-0677">Repeat</keyword>
<feature type="domain" description="EGF-like" evidence="27">
    <location>
        <begin position="1229"/>
        <end position="1265"/>
    </location>
</feature>
<dbReference type="FunFam" id="2.10.25.10:FF:000472">
    <property type="entry name" value="Uncharacterized protein, isoform A"/>
    <property type="match status" value="1"/>
</dbReference>
<feature type="domain" description="EGF-like" evidence="27">
    <location>
        <begin position="1191"/>
        <end position="1227"/>
    </location>
</feature>
<dbReference type="GO" id="GO:0060218">
    <property type="term" value="P:hematopoietic stem cell differentiation"/>
    <property type="evidence" value="ECO:0007669"/>
    <property type="project" value="UniProtKB-ARBA"/>
</dbReference>
<evidence type="ECO:0000256" key="3">
    <source>
        <dbReference type="ARBA" id="ARBA00022525"/>
    </source>
</evidence>
<keyword evidence="10" id="KW-0106">Calcium</keyword>
<comment type="subcellular location">
    <subcellularLocation>
        <location evidence="1">Cell projection</location>
        <location evidence="1">Cilium</location>
        <location evidence="1">Photoreceptor outer segment</location>
    </subcellularLocation>
    <subcellularLocation>
        <location evidence="2">Secreted</location>
        <location evidence="2">Extracellular space</location>
        <location evidence="2">Extracellular matrix</location>
        <location evidence="2">Interphotoreceptor matrix</location>
    </subcellularLocation>
</comment>
<evidence type="ECO:0000256" key="4">
    <source>
        <dbReference type="ARBA" id="ARBA00022530"/>
    </source>
</evidence>
<feature type="compositionally biased region" description="Low complexity" evidence="25">
    <location>
        <begin position="56"/>
        <end position="74"/>
    </location>
</feature>
<dbReference type="InterPro" id="IPR007110">
    <property type="entry name" value="Ig-like_dom"/>
</dbReference>
<dbReference type="Pfam" id="PF00008">
    <property type="entry name" value="EGF"/>
    <property type="match status" value="2"/>
</dbReference>
<dbReference type="InterPro" id="IPR013106">
    <property type="entry name" value="Ig_V-set"/>
</dbReference>
<dbReference type="SMART" id="SM00409">
    <property type="entry name" value="IG"/>
    <property type="match status" value="1"/>
</dbReference>
<evidence type="ECO:0000259" key="28">
    <source>
        <dbReference type="PROSITE" id="PS50041"/>
    </source>
</evidence>
<dbReference type="PROSITE" id="PS50835">
    <property type="entry name" value="IG_LIKE"/>
    <property type="match status" value="1"/>
</dbReference>
<accession>A0A8T2PQE5</accession>
<dbReference type="PROSITE" id="PS50923">
    <property type="entry name" value="SUSHI"/>
    <property type="match status" value="1"/>
</dbReference>
<dbReference type="InterPro" id="IPR001304">
    <property type="entry name" value="C-type_lectin-like"/>
</dbReference>
<comment type="function">
    <text evidence="17">May play a role in intercellular signaling and in connecting cells with the extracellular matrix. May take part in the regulation of cell motility, growth and differentiation. Binds hyaluronic acid.</text>
</comment>
<feature type="domain" description="Link" evidence="31">
    <location>
        <begin position="168"/>
        <end position="251"/>
    </location>
</feature>
<feature type="domain" description="Link" evidence="31">
    <location>
        <begin position="256"/>
        <end position="353"/>
    </location>
</feature>
<gene>
    <name evidence="32" type="ORF">JZ751_011692</name>
</gene>
<dbReference type="GO" id="GO:0033165">
    <property type="term" value="C:interphotoreceptor matrix"/>
    <property type="evidence" value="ECO:0007669"/>
    <property type="project" value="UniProtKB-SubCell"/>
</dbReference>
<keyword evidence="15" id="KW-0373">Hyaluronic acid</keyword>
<feature type="disulfide bond" evidence="23">
    <location>
        <begin position="1398"/>
        <end position="1441"/>
    </location>
</feature>
<evidence type="ECO:0000256" key="24">
    <source>
        <dbReference type="PROSITE-ProRule" id="PRU00323"/>
    </source>
</evidence>
<evidence type="ECO:0000256" key="14">
    <source>
        <dbReference type="ARBA" id="ARBA00023273"/>
    </source>
</evidence>
<feature type="region of interest" description="Disordered" evidence="25">
    <location>
        <begin position="1477"/>
        <end position="1498"/>
    </location>
</feature>
<dbReference type="Gene3D" id="2.10.25.10">
    <property type="entry name" value="Laminin"/>
    <property type="match status" value="2"/>
</dbReference>
<feature type="compositionally biased region" description="Basic and acidic residues" evidence="25">
    <location>
        <begin position="475"/>
        <end position="486"/>
    </location>
</feature>
<dbReference type="Pfam" id="PF00059">
    <property type="entry name" value="Lectin_C"/>
    <property type="match status" value="1"/>
</dbReference>
<feature type="region of interest" description="Disordered" evidence="25">
    <location>
        <begin position="1153"/>
        <end position="1174"/>
    </location>
</feature>
<evidence type="ECO:0000259" key="30">
    <source>
        <dbReference type="PROSITE" id="PS50923"/>
    </source>
</evidence>
<dbReference type="InterPro" id="IPR018378">
    <property type="entry name" value="C-type_lectin_CS"/>
</dbReference>
<feature type="compositionally biased region" description="Basic and acidic residues" evidence="25">
    <location>
        <begin position="934"/>
        <end position="958"/>
    </location>
</feature>
<dbReference type="InterPro" id="IPR050691">
    <property type="entry name" value="Hyaluronan_bind_Proteoglycan"/>
</dbReference>
<dbReference type="SMART" id="SM00032">
    <property type="entry name" value="CCP"/>
    <property type="match status" value="1"/>
</dbReference>
<keyword evidence="3" id="KW-0964">Secreted</keyword>
<dbReference type="GO" id="GO:0007417">
    <property type="term" value="P:central nervous system development"/>
    <property type="evidence" value="ECO:0007669"/>
    <property type="project" value="TreeGrafter"/>
</dbReference>
<dbReference type="InterPro" id="IPR003599">
    <property type="entry name" value="Ig_sub"/>
</dbReference>
<evidence type="ECO:0000256" key="18">
    <source>
        <dbReference type="ARBA" id="ARBA00044099"/>
    </source>
</evidence>
<dbReference type="InterPro" id="IPR000742">
    <property type="entry name" value="EGF"/>
</dbReference>
<dbReference type="SUPFAM" id="SSF57535">
    <property type="entry name" value="Complement control module/SCR domain"/>
    <property type="match status" value="1"/>
</dbReference>
<name>A0A8T2PQE5_9TELE</name>
<dbReference type="CDD" id="cd03520">
    <property type="entry name" value="Link_domain_CSPGs_modules_2_4"/>
    <property type="match status" value="1"/>
</dbReference>
<evidence type="ECO:0000259" key="27">
    <source>
        <dbReference type="PROSITE" id="PS50026"/>
    </source>
</evidence>
<evidence type="ECO:0000256" key="5">
    <source>
        <dbReference type="ARBA" id="ARBA00022536"/>
    </source>
</evidence>
<feature type="compositionally biased region" description="Basic and acidic residues" evidence="25">
    <location>
        <begin position="448"/>
        <end position="466"/>
    </location>
</feature>
<dbReference type="PROSITE" id="PS00615">
    <property type="entry name" value="C_TYPE_LECTIN_1"/>
    <property type="match status" value="1"/>
</dbReference>
<dbReference type="GO" id="GO:0001750">
    <property type="term" value="C:photoreceptor outer segment"/>
    <property type="evidence" value="ECO:0007669"/>
    <property type="project" value="UniProtKB-SubCell"/>
</dbReference>
<dbReference type="PROSITE" id="PS01186">
    <property type="entry name" value="EGF_2"/>
    <property type="match status" value="1"/>
</dbReference>
<organism evidence="32 33">
    <name type="scientific">Albula glossodonta</name>
    <name type="common">roundjaw bonefish</name>
    <dbReference type="NCBI Taxonomy" id="121402"/>
    <lineage>
        <taxon>Eukaryota</taxon>
        <taxon>Metazoa</taxon>
        <taxon>Chordata</taxon>
        <taxon>Craniata</taxon>
        <taxon>Vertebrata</taxon>
        <taxon>Euteleostomi</taxon>
        <taxon>Actinopterygii</taxon>
        <taxon>Neopterygii</taxon>
        <taxon>Teleostei</taxon>
        <taxon>Albuliformes</taxon>
        <taxon>Albulidae</taxon>
        <taxon>Albula</taxon>
    </lineage>
</organism>
<keyword evidence="13" id="KW-0325">Glycoprotein</keyword>
<feature type="disulfide bond" evidence="24">
    <location>
        <begin position="300"/>
        <end position="321"/>
    </location>
</feature>
<feature type="compositionally biased region" description="Polar residues" evidence="25">
    <location>
        <begin position="391"/>
        <end position="400"/>
    </location>
</feature>
<feature type="compositionally biased region" description="Basic and acidic residues" evidence="25">
    <location>
        <begin position="857"/>
        <end position="867"/>
    </location>
</feature>